<protein>
    <recommendedName>
        <fullName evidence="3">F-box domain-containing protein</fullName>
    </recommendedName>
</protein>
<reference evidence="1 2" key="1">
    <citation type="journal article" date="2020" name="ISME J.">
        <title>Uncovering the hidden diversity of litter-decomposition mechanisms in mushroom-forming fungi.</title>
        <authorList>
            <person name="Floudas D."/>
            <person name="Bentzer J."/>
            <person name="Ahren D."/>
            <person name="Johansson T."/>
            <person name="Persson P."/>
            <person name="Tunlid A."/>
        </authorList>
    </citation>
    <scope>NUCLEOTIDE SEQUENCE [LARGE SCALE GENOMIC DNA]</scope>
    <source>
        <strain evidence="1 2">CBS 146.42</strain>
    </source>
</reference>
<evidence type="ECO:0000313" key="2">
    <source>
        <dbReference type="Proteomes" id="UP000559027"/>
    </source>
</evidence>
<name>A0A8H5CUK7_9AGAR</name>
<evidence type="ECO:0000313" key="1">
    <source>
        <dbReference type="EMBL" id="KAF5347634.1"/>
    </source>
</evidence>
<evidence type="ECO:0008006" key="3">
    <source>
        <dbReference type="Google" id="ProtNLM"/>
    </source>
</evidence>
<dbReference type="AlphaFoldDB" id="A0A8H5CUK7"/>
<sequence length="399" mass="44930">MSSITTLSETRTTLRATCRSWNTLMIHTPLFWSYIKINIKEFVPCPPPETVQRWVHRSREAPLHIFVLCVASKASLVQLLGEQLDVLSREISRWREAVFHITSISRTAVAPILTKYPLKDAIHLRRLTIILPPWSWGAPHTTGIISQLSTIPHLQRLGWFLSSEDVQSVQAFSVSLPLHRLTHIDLWGASIDAMLTVACRASSITHLQLILIHNTLPRPGLSPPEGTITLPNLRFLHTNIQISGDSIFQALIAPSLTILYLHVDRHRKEFRPGPQVHPDLSRYLATSPHMLKVIILRDVEDSDIVPLIEDPVVMKVPVLEILLGKAKTGFLDQATMQNGVADVPEQCKAKIEEHDCFWLVGWAEAELLNSFNDVPLCIGADGPVLARVERWKQAAVYHM</sequence>
<dbReference type="OrthoDB" id="3365698at2759"/>
<organism evidence="1 2">
    <name type="scientific">Leucocoprinus leucothites</name>
    <dbReference type="NCBI Taxonomy" id="201217"/>
    <lineage>
        <taxon>Eukaryota</taxon>
        <taxon>Fungi</taxon>
        <taxon>Dikarya</taxon>
        <taxon>Basidiomycota</taxon>
        <taxon>Agaricomycotina</taxon>
        <taxon>Agaricomycetes</taxon>
        <taxon>Agaricomycetidae</taxon>
        <taxon>Agaricales</taxon>
        <taxon>Agaricineae</taxon>
        <taxon>Agaricaceae</taxon>
        <taxon>Leucocoprinus</taxon>
    </lineage>
</organism>
<proteinExistence type="predicted"/>
<accession>A0A8H5CUK7</accession>
<dbReference type="Proteomes" id="UP000559027">
    <property type="component" value="Unassembled WGS sequence"/>
</dbReference>
<comment type="caution">
    <text evidence="1">The sequence shown here is derived from an EMBL/GenBank/DDBJ whole genome shotgun (WGS) entry which is preliminary data.</text>
</comment>
<gene>
    <name evidence="1" type="ORF">D9756_010710</name>
</gene>
<keyword evidence="2" id="KW-1185">Reference proteome</keyword>
<dbReference type="EMBL" id="JAACJO010000024">
    <property type="protein sequence ID" value="KAF5347634.1"/>
    <property type="molecule type" value="Genomic_DNA"/>
</dbReference>